<dbReference type="PANTHER" id="PTHR37844">
    <property type="entry name" value="SER/THR PROTEIN PHOSPHATASE SUPERFAMILY (AFU_ORTHOLOGUE AFUA_1G14840)"/>
    <property type="match status" value="1"/>
</dbReference>
<evidence type="ECO:0000313" key="2">
    <source>
        <dbReference type="EMBL" id="MET3867243.1"/>
    </source>
</evidence>
<proteinExistence type="predicted"/>
<dbReference type="Gene3D" id="3.60.21.10">
    <property type="match status" value="1"/>
</dbReference>
<feature type="domain" description="Calcineurin-like phosphoesterase" evidence="1">
    <location>
        <begin position="3"/>
        <end position="223"/>
    </location>
</feature>
<evidence type="ECO:0000259" key="1">
    <source>
        <dbReference type="Pfam" id="PF00149"/>
    </source>
</evidence>
<dbReference type="EMBL" id="JBEPNW010000002">
    <property type="protein sequence ID" value="MET3867243.1"/>
    <property type="molecule type" value="Genomic_DNA"/>
</dbReference>
<dbReference type="Proteomes" id="UP001549119">
    <property type="component" value="Unassembled WGS sequence"/>
</dbReference>
<reference evidence="2 3" key="1">
    <citation type="submission" date="2024-06" db="EMBL/GenBank/DDBJ databases">
        <title>Genomics of switchgrass bacterial isolates.</title>
        <authorList>
            <person name="Shade A."/>
        </authorList>
    </citation>
    <scope>NUCLEOTIDE SEQUENCE [LARGE SCALE GENOMIC DNA]</scope>
    <source>
        <strain evidence="2 3">PvP084</strain>
    </source>
</reference>
<evidence type="ECO:0000313" key="3">
    <source>
        <dbReference type="Proteomes" id="UP001549119"/>
    </source>
</evidence>
<dbReference type="InterPro" id="IPR029052">
    <property type="entry name" value="Metallo-depent_PP-like"/>
</dbReference>
<keyword evidence="3" id="KW-1185">Reference proteome</keyword>
<dbReference type="RefSeq" id="WP_063110583.1">
    <property type="nucleotide sequence ID" value="NZ_JBEPNV010000001.1"/>
</dbReference>
<protein>
    <submittedName>
        <fullName evidence="2">Icc-related predicted phosphoesterase</fullName>
    </submittedName>
</protein>
<dbReference type="SUPFAM" id="SSF56300">
    <property type="entry name" value="Metallo-dependent phosphatases"/>
    <property type="match status" value="1"/>
</dbReference>
<dbReference type="Pfam" id="PF00149">
    <property type="entry name" value="Metallophos"/>
    <property type="match status" value="1"/>
</dbReference>
<name>A0ABV2NLD8_9HYPH</name>
<dbReference type="PANTHER" id="PTHR37844:SF2">
    <property type="entry name" value="SER_THR PROTEIN PHOSPHATASE SUPERFAMILY (AFU_ORTHOLOGUE AFUA_1G14840)"/>
    <property type="match status" value="1"/>
</dbReference>
<sequence length="256" mass="28750">MTRIWILSDIHEDVYPFVWPTPPEHDVLVVAGDYCEKLPQALARIRDTAPTDRPIVYTPGNHDCWRTKWPRDLGPARVQAEFRGIHLLAEGESIELDGTRIIGATLWTDFAVEPRLTALARSDYDQGLMRDRQRITSTHGGYGRWLSRDAITEHRKHRAAIRDRLAVPFDGPTVVVTHHAPHPHSLRGGGWSEPLDGAYASDLSDLFAGADAPALWVHGHVHESRDYRSGGTRIVCNPRGYGTENTEFDARLTVTL</sequence>
<organism evidence="2 3">
    <name type="scientific">Methylobacterium radiotolerans</name>
    <dbReference type="NCBI Taxonomy" id="31998"/>
    <lineage>
        <taxon>Bacteria</taxon>
        <taxon>Pseudomonadati</taxon>
        <taxon>Pseudomonadota</taxon>
        <taxon>Alphaproteobacteria</taxon>
        <taxon>Hyphomicrobiales</taxon>
        <taxon>Methylobacteriaceae</taxon>
        <taxon>Methylobacterium</taxon>
    </lineage>
</organism>
<accession>A0ABV2NLD8</accession>
<comment type="caution">
    <text evidence="2">The sequence shown here is derived from an EMBL/GenBank/DDBJ whole genome shotgun (WGS) entry which is preliminary data.</text>
</comment>
<gene>
    <name evidence="2" type="ORF">ABIC20_004552</name>
</gene>
<dbReference type="InterPro" id="IPR004843">
    <property type="entry name" value="Calcineurin-like_PHP"/>
</dbReference>